<protein>
    <submittedName>
        <fullName evidence="1">Uncharacterized protein</fullName>
    </submittedName>
</protein>
<dbReference type="InterPro" id="IPR010512">
    <property type="entry name" value="DUF1091"/>
</dbReference>
<reference evidence="2" key="1">
    <citation type="submission" date="2013-03" db="EMBL/GenBank/DDBJ databases">
        <title>The Genome Sequence of Anopheles epiroticus epiroticus2.</title>
        <authorList>
            <consortium name="The Broad Institute Genomics Platform"/>
            <person name="Neafsey D.E."/>
            <person name="Howell P."/>
            <person name="Walker B."/>
            <person name="Young S.K."/>
            <person name="Zeng Q."/>
            <person name="Gargeya S."/>
            <person name="Fitzgerald M."/>
            <person name="Haas B."/>
            <person name="Abouelleil A."/>
            <person name="Allen A.W."/>
            <person name="Alvarado L."/>
            <person name="Arachchi H.M."/>
            <person name="Berlin A.M."/>
            <person name="Chapman S.B."/>
            <person name="Gainer-Dewar J."/>
            <person name="Goldberg J."/>
            <person name="Griggs A."/>
            <person name="Gujja S."/>
            <person name="Hansen M."/>
            <person name="Howarth C."/>
            <person name="Imamovic A."/>
            <person name="Ireland A."/>
            <person name="Larimer J."/>
            <person name="McCowan C."/>
            <person name="Murphy C."/>
            <person name="Pearson M."/>
            <person name="Poon T.W."/>
            <person name="Priest M."/>
            <person name="Roberts A."/>
            <person name="Saif S."/>
            <person name="Shea T."/>
            <person name="Sisk P."/>
            <person name="Sykes S."/>
            <person name="Wortman J."/>
            <person name="Nusbaum C."/>
            <person name="Birren B."/>
        </authorList>
    </citation>
    <scope>NUCLEOTIDE SEQUENCE [LARGE SCALE GENOMIC DNA]</scope>
    <source>
        <strain evidence="2">Epiroticus2</strain>
    </source>
</reference>
<evidence type="ECO:0000313" key="1">
    <source>
        <dbReference type="EnsemblMetazoa" id="AEPI004851-PA"/>
    </source>
</evidence>
<organism evidence="1 2">
    <name type="scientific">Anopheles epiroticus</name>
    <dbReference type="NCBI Taxonomy" id="199890"/>
    <lineage>
        <taxon>Eukaryota</taxon>
        <taxon>Metazoa</taxon>
        <taxon>Ecdysozoa</taxon>
        <taxon>Arthropoda</taxon>
        <taxon>Hexapoda</taxon>
        <taxon>Insecta</taxon>
        <taxon>Pterygota</taxon>
        <taxon>Neoptera</taxon>
        <taxon>Endopterygota</taxon>
        <taxon>Diptera</taxon>
        <taxon>Nematocera</taxon>
        <taxon>Culicoidea</taxon>
        <taxon>Culicidae</taxon>
        <taxon>Anophelinae</taxon>
        <taxon>Anopheles</taxon>
    </lineage>
</organism>
<dbReference type="VEuPathDB" id="VectorBase:AEPI004851"/>
<evidence type="ECO:0000313" key="2">
    <source>
        <dbReference type="Proteomes" id="UP000075885"/>
    </source>
</evidence>
<dbReference type="EnsemblMetazoa" id="AEPI004851-RA">
    <property type="protein sequence ID" value="AEPI004851-PA"/>
    <property type="gene ID" value="AEPI004851"/>
</dbReference>
<dbReference type="AlphaFoldDB" id="A0A182PD46"/>
<dbReference type="Pfam" id="PF06477">
    <property type="entry name" value="DUF1091"/>
    <property type="match status" value="1"/>
</dbReference>
<dbReference type="PANTHER" id="PTHR20898:SF0">
    <property type="entry name" value="DAEDALUS ON 3-RELATED"/>
    <property type="match status" value="1"/>
</dbReference>
<reference evidence="1" key="2">
    <citation type="submission" date="2020-05" db="UniProtKB">
        <authorList>
            <consortium name="EnsemblMetazoa"/>
        </authorList>
    </citation>
    <scope>IDENTIFICATION</scope>
    <source>
        <strain evidence="1">Epiroticus2</strain>
    </source>
</reference>
<proteinExistence type="predicted"/>
<name>A0A182PD46_9DIPT</name>
<dbReference type="Proteomes" id="UP000075885">
    <property type="component" value="Unassembled WGS sequence"/>
</dbReference>
<keyword evidence="2" id="KW-1185">Reference proteome</keyword>
<dbReference type="PANTHER" id="PTHR20898">
    <property type="entry name" value="DAEDALUS ON 3-RELATED-RELATED"/>
    <property type="match status" value="1"/>
</dbReference>
<sequence>MEACILKTPRKGPQLLTLVLRMRNQIPRLFADINVYSQYQHARTYLFGSSFDYCDYTSASNEPLRNPVAKLVYALAVQKFPQALLKCPVSGLVNITDMMIDSDFVPPIMPTGRYRTTLRMYNKRNQTLLAWICDSIVS</sequence>
<accession>A0A182PD46</accession>